<evidence type="ECO:0000256" key="3">
    <source>
        <dbReference type="ARBA" id="ARBA00022801"/>
    </source>
</evidence>
<dbReference type="OrthoDB" id="9774177at2"/>
<dbReference type="GO" id="GO:0046872">
    <property type="term" value="F:metal ion binding"/>
    <property type="evidence" value="ECO:0007669"/>
    <property type="project" value="UniProtKB-KW"/>
</dbReference>
<evidence type="ECO:0000256" key="6">
    <source>
        <dbReference type="HAMAP-Rule" id="MF_01246"/>
    </source>
</evidence>
<protein>
    <recommendedName>
        <fullName evidence="6">Carbohydrate deacetylase</fullName>
        <ecNumber evidence="6">3.5.1.-</ecNumber>
    </recommendedName>
</protein>
<sequence length="251" mass="28109">MRKWVVNADDFGYSKAVNYGILDAHKYGIVTSATLMANMPGAFHAAQLAKECKELGVGIHLVLTCGSPVRDDVPSLVNSEGTFHKLSDIEKHASLEDVKKELTSQIELFYSLGLTPTHLDSHHHIHTMKSFYPIVKELAETYQLPIRSAGNADRKLHPIEYLCADFYGSHLTVENTLTLFESLLDFETVEIMSHPSFIDNALSAGSSYSKERLNELDILTDPSIASFFEEKNIQLINYKDFANQIKSGRNE</sequence>
<dbReference type="RefSeq" id="WP_126410342.1">
    <property type="nucleotide sequence ID" value="NZ_RXNT01000018.1"/>
</dbReference>
<comment type="similarity">
    <text evidence="6">Belongs to the YdjC deacetylase family.</text>
</comment>
<keyword evidence="5 6" id="KW-0119">Carbohydrate metabolism</keyword>
<reference evidence="7 8" key="1">
    <citation type="submission" date="2018-12" db="EMBL/GenBank/DDBJ databases">
        <title>Bacillus yapensis draft genome sequence.</title>
        <authorList>
            <person name="Yu L."/>
            <person name="Xu X."/>
            <person name="Tang X."/>
        </authorList>
    </citation>
    <scope>NUCLEOTIDE SEQUENCE [LARGE SCALE GENOMIC DNA]</scope>
    <source>
        <strain evidence="7 8">XXST-01</strain>
    </source>
</reference>
<dbReference type="Proteomes" id="UP000271374">
    <property type="component" value="Unassembled WGS sequence"/>
</dbReference>
<proteinExistence type="inferred from homology"/>
<comment type="function">
    <text evidence="6">Probably catalyzes the deacetylation of acetylated carbohydrates an important step in the degradation of oligosaccharides.</text>
</comment>
<dbReference type="SUPFAM" id="SSF88713">
    <property type="entry name" value="Glycoside hydrolase/deacetylase"/>
    <property type="match status" value="1"/>
</dbReference>
<feature type="binding site" evidence="6">
    <location>
        <position position="122"/>
    </location>
    <ligand>
        <name>Mg(2+)</name>
        <dbReference type="ChEBI" id="CHEBI:18420"/>
    </ligand>
</feature>
<evidence type="ECO:0000313" key="8">
    <source>
        <dbReference type="Proteomes" id="UP000271374"/>
    </source>
</evidence>
<gene>
    <name evidence="7" type="ORF">EKG37_18920</name>
</gene>
<evidence type="ECO:0000313" key="7">
    <source>
        <dbReference type="EMBL" id="RTR27594.1"/>
    </source>
</evidence>
<dbReference type="GO" id="GO:0019213">
    <property type="term" value="F:deacetylase activity"/>
    <property type="evidence" value="ECO:0007669"/>
    <property type="project" value="TreeGrafter"/>
</dbReference>
<keyword evidence="2 6" id="KW-0479">Metal-binding</keyword>
<dbReference type="InterPro" id="IPR006879">
    <property type="entry name" value="YdjC-like"/>
</dbReference>
<dbReference type="CDD" id="cd10803">
    <property type="entry name" value="YdjC_EF3048_like"/>
    <property type="match status" value="1"/>
</dbReference>
<dbReference type="PANTHER" id="PTHR31609:SF1">
    <property type="entry name" value="CARBOHYDRATE DEACETYLASE"/>
    <property type="match status" value="1"/>
</dbReference>
<dbReference type="Gene3D" id="3.20.20.370">
    <property type="entry name" value="Glycoside hydrolase/deacetylase"/>
    <property type="match status" value="1"/>
</dbReference>
<dbReference type="AlphaFoldDB" id="A0A431VWH5"/>
<dbReference type="EC" id="3.5.1.-" evidence="6"/>
<dbReference type="EMBL" id="RXNT01000018">
    <property type="protein sequence ID" value="RTR27594.1"/>
    <property type="molecule type" value="Genomic_DNA"/>
</dbReference>
<dbReference type="HAMAP" id="MF_01246">
    <property type="entry name" value="COD"/>
    <property type="match status" value="1"/>
</dbReference>
<dbReference type="PANTHER" id="PTHR31609">
    <property type="entry name" value="YDJC DEACETYLASE FAMILY MEMBER"/>
    <property type="match status" value="1"/>
</dbReference>
<comment type="subunit">
    <text evidence="6">Homodimer.</text>
</comment>
<evidence type="ECO:0000256" key="1">
    <source>
        <dbReference type="ARBA" id="ARBA00001946"/>
    </source>
</evidence>
<accession>A0A431VWH5</accession>
<dbReference type="InterPro" id="IPR011330">
    <property type="entry name" value="Glyco_hydro/deAcase_b/a-brl"/>
</dbReference>
<feature type="binding site" evidence="6">
    <location>
        <position position="60"/>
    </location>
    <ligand>
        <name>Mg(2+)</name>
        <dbReference type="ChEBI" id="CHEBI:18420"/>
    </ligand>
</feature>
<evidence type="ECO:0000256" key="5">
    <source>
        <dbReference type="ARBA" id="ARBA00023277"/>
    </source>
</evidence>
<dbReference type="GO" id="GO:0000272">
    <property type="term" value="P:polysaccharide catabolic process"/>
    <property type="evidence" value="ECO:0007669"/>
    <property type="project" value="InterPro"/>
</dbReference>
<comment type="caution">
    <text evidence="7">The sequence shown here is derived from an EMBL/GenBank/DDBJ whole genome shotgun (WGS) entry which is preliminary data.</text>
</comment>
<dbReference type="Pfam" id="PF04794">
    <property type="entry name" value="YdjC"/>
    <property type="match status" value="1"/>
</dbReference>
<dbReference type="GO" id="GO:0016811">
    <property type="term" value="F:hydrolase activity, acting on carbon-nitrogen (but not peptide) bonds, in linear amides"/>
    <property type="evidence" value="ECO:0007669"/>
    <property type="project" value="UniProtKB-UniRule"/>
</dbReference>
<dbReference type="NCBIfam" id="NF002559">
    <property type="entry name" value="PRK02134.1"/>
    <property type="match status" value="1"/>
</dbReference>
<evidence type="ECO:0000256" key="4">
    <source>
        <dbReference type="ARBA" id="ARBA00022842"/>
    </source>
</evidence>
<organism evidence="7 8">
    <name type="scientific">Bacillus yapensis</name>
    <dbReference type="NCBI Taxonomy" id="2492960"/>
    <lineage>
        <taxon>Bacteria</taxon>
        <taxon>Bacillati</taxon>
        <taxon>Bacillota</taxon>
        <taxon>Bacilli</taxon>
        <taxon>Bacillales</taxon>
        <taxon>Bacillaceae</taxon>
        <taxon>Bacillus</taxon>
    </lineage>
</organism>
<keyword evidence="4 6" id="KW-0460">Magnesium</keyword>
<comment type="cofactor">
    <cofactor evidence="1 6">
        <name>Mg(2+)</name>
        <dbReference type="ChEBI" id="CHEBI:18420"/>
    </cofactor>
</comment>
<keyword evidence="3 6" id="KW-0378">Hydrolase</keyword>
<name>A0A431VWH5_9BACI</name>
<dbReference type="InterPro" id="IPR022948">
    <property type="entry name" value="COD_ChbG_bac"/>
</dbReference>
<keyword evidence="8" id="KW-1185">Reference proteome</keyword>
<evidence type="ECO:0000256" key="2">
    <source>
        <dbReference type="ARBA" id="ARBA00022723"/>
    </source>
</evidence>